<evidence type="ECO:0000313" key="2">
    <source>
        <dbReference type="EMBL" id="KAJ8981680.1"/>
    </source>
</evidence>
<name>A0ABQ9JWL2_9CUCU</name>
<dbReference type="EMBL" id="JAPWTJ010000172">
    <property type="protein sequence ID" value="KAJ8981680.1"/>
    <property type="molecule type" value="Genomic_DNA"/>
</dbReference>
<feature type="region of interest" description="Disordered" evidence="1">
    <location>
        <begin position="759"/>
        <end position="785"/>
    </location>
</feature>
<feature type="compositionally biased region" description="Polar residues" evidence="1">
    <location>
        <begin position="771"/>
        <end position="785"/>
    </location>
</feature>
<gene>
    <name evidence="2" type="ORF">NQ317_017301</name>
</gene>
<feature type="region of interest" description="Disordered" evidence="1">
    <location>
        <begin position="1105"/>
        <end position="1142"/>
    </location>
</feature>
<protein>
    <submittedName>
        <fullName evidence="2">Uncharacterized protein</fullName>
    </submittedName>
</protein>
<feature type="compositionally biased region" description="Polar residues" evidence="1">
    <location>
        <begin position="104"/>
        <end position="119"/>
    </location>
</feature>
<keyword evidence="3" id="KW-1185">Reference proteome</keyword>
<organism evidence="2 3">
    <name type="scientific">Molorchus minor</name>
    <dbReference type="NCBI Taxonomy" id="1323400"/>
    <lineage>
        <taxon>Eukaryota</taxon>
        <taxon>Metazoa</taxon>
        <taxon>Ecdysozoa</taxon>
        <taxon>Arthropoda</taxon>
        <taxon>Hexapoda</taxon>
        <taxon>Insecta</taxon>
        <taxon>Pterygota</taxon>
        <taxon>Neoptera</taxon>
        <taxon>Endopterygota</taxon>
        <taxon>Coleoptera</taxon>
        <taxon>Polyphaga</taxon>
        <taxon>Cucujiformia</taxon>
        <taxon>Chrysomeloidea</taxon>
        <taxon>Cerambycidae</taxon>
        <taxon>Lamiinae</taxon>
        <taxon>Monochamini</taxon>
        <taxon>Molorchus</taxon>
    </lineage>
</organism>
<feature type="region of interest" description="Disordered" evidence="1">
    <location>
        <begin position="252"/>
        <end position="276"/>
    </location>
</feature>
<feature type="compositionally biased region" description="Polar residues" evidence="1">
    <location>
        <begin position="918"/>
        <end position="927"/>
    </location>
</feature>
<feature type="compositionally biased region" description="Polar residues" evidence="1">
    <location>
        <begin position="262"/>
        <end position="274"/>
    </location>
</feature>
<feature type="region of interest" description="Disordered" evidence="1">
    <location>
        <begin position="906"/>
        <end position="929"/>
    </location>
</feature>
<sequence>MPRENSKCRKWEKDRRNRFNEAFLELAKAQKKSETVRNEHLSNLLRDAGISVPSVFGTTKPLNCKKYPWTRRISPEQAKVHQKREMEKENICSKGIPNKKRKPNSGNNASSKKQQTSIGDISKKIMPSKRRRNRKAAVPNCYIVLPQAVPLRASVGQQYYIVTNQPSNNVYKNIIRTGINNSDMFLKHFGITSKSGISKNIFKNNTNALNSLGAGTYILSDGSITRILPQCTRFESTPTVMINSTVGVVQQNTKSQSSKSNEMLTKNVPTSTHKCTTHFPPIKSKPFLTRTTQMNKVPIPALTSRYANTNILLTENSAKQNKIKKNEIDKEKKCCKIRFNIRINSKDETLGEKIYANSTNNKAEGSASVNSAENIQCENSIEKDESRKIVNSLKTETDTKKSDTVELPNDIPNKNTEILETVEKSTQVPVTVSTIIASAALSTTVTTTNLMKNLELNLPHSELSNDIFASLQVPSGCQNPESTSPTAAFLLAFPLVSSGVKVTEVIGDENSDSQRGTPTLLQIGTMETTKPSQSQTDTMTLHFSNLESFSFMPAKEFCNSYSTTAEKSNKIVSTSFLSTREDSNLTGNKSIYVDVKRPCLPDSATHLKETFNNCEARPANTSKAVNALENCKKNVGEADHSNFNSQNQAASKSNLNTVKYQKSFDQNSRCYNPVTYSGSSSNFSYRNDPTKFSSNTSRNYANPLYTNCSNYSYNYHPDSNFNQNYYKDIQRNETKPYYPLNYDSYSDCRKNDTSLTTPGYYDTSYTKESRNSSTKPKNPNQNKLPINWMTTPDNRIHNSECLLNSYSKGDFSQSYPFTSFVTTTTSSTYLNTSIETADTSCIMEPKKALDLPPPVPLSSHQRIEPEEKQFSWSPTKLPHFLDHPHNFISSTLPTLVGDLALPQLVDHNKPEPVPAKTATRSNSGSRSKTVVQQKLKKVNKQDNCGVGDNKICDRLANNYILSNAESFPEHKGSRNVSKNTSSSYSAEALIGNQVSDEAAHKKYQHPSSKSLGVSGFLTENIISYFPSVDLPQESYISQNQSYQSNNFTHNICSSQSNSYGANNFIYPPSTITSTYLSSNNFEVTAQDYLPESLISNVPARDKHFNVKQRQPQNKDDKNCHGTVYPNSLKKSKRKHASDTNTALPGFEFPSDLGTGAILPLPPISRCNTQHPEISPSMNSVGTSLTNFNLSTIFPEINKGHVANVYQDPRSKNNSHSKICTSAIPQVPFNTEPKFSFSM</sequence>
<reference evidence="2" key="1">
    <citation type="journal article" date="2023" name="Insect Mol. Biol.">
        <title>Genome sequencing provides insights into the evolution of gene families encoding plant cell wall-degrading enzymes in longhorned beetles.</title>
        <authorList>
            <person name="Shin N.R."/>
            <person name="Okamura Y."/>
            <person name="Kirsch R."/>
            <person name="Pauchet Y."/>
        </authorList>
    </citation>
    <scope>NUCLEOTIDE SEQUENCE</scope>
    <source>
        <strain evidence="2">MMC_N1</strain>
    </source>
</reference>
<evidence type="ECO:0000256" key="1">
    <source>
        <dbReference type="SAM" id="MobiDB-lite"/>
    </source>
</evidence>
<proteinExistence type="predicted"/>
<comment type="caution">
    <text evidence="2">The sequence shown here is derived from an EMBL/GenBank/DDBJ whole genome shotgun (WGS) entry which is preliminary data.</text>
</comment>
<accession>A0ABQ9JWL2</accession>
<feature type="compositionally biased region" description="Low complexity" evidence="1">
    <location>
        <begin position="252"/>
        <end position="261"/>
    </location>
</feature>
<feature type="region of interest" description="Disordered" evidence="1">
    <location>
        <begin position="75"/>
        <end position="133"/>
    </location>
</feature>
<dbReference type="Proteomes" id="UP001162164">
    <property type="component" value="Unassembled WGS sequence"/>
</dbReference>
<evidence type="ECO:0000313" key="3">
    <source>
        <dbReference type="Proteomes" id="UP001162164"/>
    </source>
</evidence>